<accession>C0XR70</accession>
<protein>
    <submittedName>
        <fullName evidence="2">Uncharacterized protein</fullName>
    </submittedName>
</protein>
<keyword evidence="1" id="KW-0812">Transmembrane</keyword>
<reference evidence="2" key="1">
    <citation type="submission" date="2009-01" db="EMBL/GenBank/DDBJ databases">
        <authorList>
            <person name="Qin X."/>
            <person name="Bachman B."/>
            <person name="Battles P."/>
            <person name="Bell A."/>
            <person name="Bess C."/>
            <person name="Bickham C."/>
            <person name="Chaboub L."/>
            <person name="Chen D."/>
            <person name="Coyle M."/>
            <person name="Deiros D.R."/>
            <person name="Dinh H."/>
            <person name="Forbes L."/>
            <person name="Fowler G."/>
            <person name="Francisco L."/>
            <person name="Fu Q."/>
            <person name="Gubbala S."/>
            <person name="Hale W."/>
            <person name="Han Y."/>
            <person name="Hemphill L."/>
            <person name="Highlander S.K."/>
            <person name="Hirani K."/>
            <person name="Hogues M."/>
            <person name="Jackson L."/>
            <person name="Jakkamsetti A."/>
            <person name="Javaid M."/>
            <person name="Jiang H."/>
            <person name="Korchina V."/>
            <person name="Kovar C."/>
            <person name="Lara F."/>
            <person name="Lee S."/>
            <person name="Mata R."/>
            <person name="Mathew T."/>
            <person name="Moen C."/>
            <person name="Morales K."/>
            <person name="Munidasa M."/>
            <person name="Nazareth L."/>
            <person name="Ngo R."/>
            <person name="Nguyen L."/>
            <person name="Okwuonu G."/>
            <person name="Ongeri F."/>
            <person name="Patil S."/>
            <person name="Petrosino J."/>
            <person name="Pham C."/>
            <person name="Pham P."/>
            <person name="Pu L.-L."/>
            <person name="Puazo M."/>
            <person name="Raj R."/>
            <person name="Reid J."/>
            <person name="Rouhana J."/>
            <person name="Saada N."/>
            <person name="Shang Y."/>
            <person name="Simmons D."/>
            <person name="Thornton R."/>
            <person name="Warren J."/>
            <person name="Weissenberger G."/>
            <person name="Zhang J."/>
            <person name="Zhang L."/>
            <person name="Zhou C."/>
            <person name="Zhu D."/>
            <person name="Muzny D."/>
            <person name="Worley K."/>
            <person name="Gibbs R."/>
        </authorList>
    </citation>
    <scope>NUCLEOTIDE SEQUENCE [LARGE SCALE GENOMIC DNA]</scope>
    <source>
        <strain evidence="2">DSM 44291</strain>
    </source>
</reference>
<dbReference type="AlphaFoldDB" id="C0XR70"/>
<evidence type="ECO:0000256" key="1">
    <source>
        <dbReference type="SAM" id="Phobius"/>
    </source>
</evidence>
<dbReference type="HOGENOM" id="CLU_3182607_0_0_11"/>
<dbReference type="EMBL" id="ACHJ01000095">
    <property type="protein sequence ID" value="EEI17254.1"/>
    <property type="molecule type" value="Genomic_DNA"/>
</dbReference>
<feature type="transmembrane region" description="Helical" evidence="1">
    <location>
        <begin position="6"/>
        <end position="25"/>
    </location>
</feature>
<sequence>MSHSAVAESVIVVVLLLTVVGAGRISSVFWLRDNVGVCRCVGVVWL</sequence>
<organism evidence="2 3">
    <name type="scientific">Corynebacterium lipophiloflavum (strain ATCC 700352 / DSM 44291 / CCUG 37336 / JCM 10383 / DMMZ 1944)</name>
    <dbReference type="NCBI Taxonomy" id="525263"/>
    <lineage>
        <taxon>Bacteria</taxon>
        <taxon>Bacillati</taxon>
        <taxon>Actinomycetota</taxon>
        <taxon>Actinomycetes</taxon>
        <taxon>Mycobacteriales</taxon>
        <taxon>Corynebacteriaceae</taxon>
        <taxon>Corynebacterium</taxon>
    </lineage>
</organism>
<evidence type="ECO:0000313" key="2">
    <source>
        <dbReference type="EMBL" id="EEI17254.1"/>
    </source>
</evidence>
<name>C0XR70_CORLD</name>
<evidence type="ECO:0000313" key="3">
    <source>
        <dbReference type="Proteomes" id="UP000006196"/>
    </source>
</evidence>
<keyword evidence="1" id="KW-1133">Transmembrane helix</keyword>
<dbReference type="Proteomes" id="UP000006196">
    <property type="component" value="Unassembled WGS sequence"/>
</dbReference>
<comment type="caution">
    <text evidence="2">The sequence shown here is derived from an EMBL/GenBank/DDBJ whole genome shotgun (WGS) entry which is preliminary data.</text>
</comment>
<proteinExistence type="predicted"/>
<keyword evidence="1" id="KW-0472">Membrane</keyword>
<gene>
    <name evidence="2" type="ORF">HMPREF0298_0940</name>
</gene>
<keyword evidence="3" id="KW-1185">Reference proteome</keyword>
<dbReference type="STRING" id="525263.HMPREF0298_0940"/>